<organism evidence="2 3">
    <name type="scientific">Letharia lupina</name>
    <dbReference type="NCBI Taxonomy" id="560253"/>
    <lineage>
        <taxon>Eukaryota</taxon>
        <taxon>Fungi</taxon>
        <taxon>Dikarya</taxon>
        <taxon>Ascomycota</taxon>
        <taxon>Pezizomycotina</taxon>
        <taxon>Lecanoromycetes</taxon>
        <taxon>OSLEUM clade</taxon>
        <taxon>Lecanoromycetidae</taxon>
        <taxon>Lecanorales</taxon>
        <taxon>Lecanorineae</taxon>
        <taxon>Parmeliaceae</taxon>
        <taxon>Letharia</taxon>
    </lineage>
</organism>
<dbReference type="AlphaFoldDB" id="A0A8H6FAN1"/>
<sequence length="309" mass="34642">MPPMVPPSGYGNAYLPAQHQIYQQGFTSYGAAPYDAVPYTALPYGVAPYGVYSYAYPMQPPPHQNHYQYNYYPVQPPPYQHPPPLSAPLPPPQNAYAFQYPPPPQQPFSYLAGPLPPHHSHTFQAPSLLIQPAYNLHPQPEQWTSPYGMQPSLVQADRLRDRVTRGRGKNRKRKRGTVEEEDEELNAIVHEEPAKMRLEVGVKDEHEDDENGSKMPVVKTEPAPSPVGDGSTSPKIGKLSKRQRKRARLSKKKTEAAVPQSNNANVRPEPRVKTEDGGEIERPEATKTKRDEEINEGGIKQEDAEAEEE</sequence>
<dbReference type="EMBL" id="JACCJB010000015">
    <property type="protein sequence ID" value="KAF6220804.1"/>
    <property type="molecule type" value="Genomic_DNA"/>
</dbReference>
<evidence type="ECO:0000313" key="3">
    <source>
        <dbReference type="Proteomes" id="UP000593566"/>
    </source>
</evidence>
<gene>
    <name evidence="2" type="ORF">HO133_002484</name>
</gene>
<dbReference type="Proteomes" id="UP000593566">
    <property type="component" value="Unassembled WGS sequence"/>
</dbReference>
<dbReference type="RefSeq" id="XP_037150239.1">
    <property type="nucleotide sequence ID" value="XM_037293410.1"/>
</dbReference>
<accession>A0A8H6FAN1</accession>
<feature type="region of interest" description="Disordered" evidence="1">
    <location>
        <begin position="153"/>
        <end position="309"/>
    </location>
</feature>
<evidence type="ECO:0000256" key="1">
    <source>
        <dbReference type="SAM" id="MobiDB-lite"/>
    </source>
</evidence>
<protein>
    <submittedName>
        <fullName evidence="2">Uncharacterized protein</fullName>
    </submittedName>
</protein>
<keyword evidence="3" id="KW-1185">Reference proteome</keyword>
<reference evidence="2 3" key="1">
    <citation type="journal article" date="2020" name="Genomics">
        <title>Complete, high-quality genomes from long-read metagenomic sequencing of two wolf lichen thalli reveals enigmatic genome architecture.</title>
        <authorList>
            <person name="McKenzie S.K."/>
            <person name="Walston R.F."/>
            <person name="Allen J.L."/>
        </authorList>
    </citation>
    <scope>NUCLEOTIDE SEQUENCE [LARGE SCALE GENOMIC DNA]</scope>
    <source>
        <strain evidence="2">WasteWater1</strain>
    </source>
</reference>
<feature type="compositionally biased region" description="Basic residues" evidence="1">
    <location>
        <begin position="238"/>
        <end position="251"/>
    </location>
</feature>
<feature type="compositionally biased region" description="Basic and acidic residues" evidence="1">
    <location>
        <begin position="268"/>
        <end position="292"/>
    </location>
</feature>
<comment type="caution">
    <text evidence="2">The sequence shown here is derived from an EMBL/GenBank/DDBJ whole genome shotgun (WGS) entry which is preliminary data.</text>
</comment>
<dbReference type="GeneID" id="59330897"/>
<evidence type="ECO:0000313" key="2">
    <source>
        <dbReference type="EMBL" id="KAF6220804.1"/>
    </source>
</evidence>
<feature type="compositionally biased region" description="Basic residues" evidence="1">
    <location>
        <begin position="165"/>
        <end position="175"/>
    </location>
</feature>
<name>A0A8H6FAN1_9LECA</name>
<proteinExistence type="predicted"/>
<feature type="compositionally biased region" description="Basic and acidic residues" evidence="1">
    <location>
        <begin position="189"/>
        <end position="205"/>
    </location>
</feature>